<reference evidence="1" key="1">
    <citation type="submission" date="2021-03" db="EMBL/GenBank/DDBJ databases">
        <authorList>
            <person name="Tran Van P."/>
        </authorList>
    </citation>
    <scope>NUCLEOTIDE SEQUENCE</scope>
</reference>
<accession>A0ABN7NTF2</accession>
<dbReference type="Proteomes" id="UP001153148">
    <property type="component" value="Unassembled WGS sequence"/>
</dbReference>
<evidence type="ECO:0000313" key="2">
    <source>
        <dbReference type="Proteomes" id="UP001153148"/>
    </source>
</evidence>
<feature type="non-terminal residue" evidence="1">
    <location>
        <position position="173"/>
    </location>
</feature>
<evidence type="ECO:0000313" key="1">
    <source>
        <dbReference type="EMBL" id="CAG2059063.1"/>
    </source>
</evidence>
<organism evidence="1 2">
    <name type="scientific">Timema podura</name>
    <name type="common">Walking stick</name>
    <dbReference type="NCBI Taxonomy" id="61482"/>
    <lineage>
        <taxon>Eukaryota</taxon>
        <taxon>Metazoa</taxon>
        <taxon>Ecdysozoa</taxon>
        <taxon>Arthropoda</taxon>
        <taxon>Hexapoda</taxon>
        <taxon>Insecta</taxon>
        <taxon>Pterygota</taxon>
        <taxon>Neoptera</taxon>
        <taxon>Polyneoptera</taxon>
        <taxon>Phasmatodea</taxon>
        <taxon>Timematodea</taxon>
        <taxon>Timematoidea</taxon>
        <taxon>Timematidae</taxon>
        <taxon>Timema</taxon>
    </lineage>
</organism>
<gene>
    <name evidence="1" type="ORF">TPAB3V08_LOCUS6029</name>
</gene>
<dbReference type="EMBL" id="CAJPIN010008630">
    <property type="protein sequence ID" value="CAG2059063.1"/>
    <property type="molecule type" value="Genomic_DNA"/>
</dbReference>
<proteinExistence type="predicted"/>
<protein>
    <submittedName>
        <fullName evidence="1">Uncharacterized protein</fullName>
    </submittedName>
</protein>
<keyword evidence="2" id="KW-1185">Reference proteome</keyword>
<sequence length="173" mass="18818">MPNQNVAICLCLPKNGLIPPKQAGSDWMTGRIGIGPFPFFCQDVTSFGFLVGGGHGVDSIEVEGELTEGEDAEKGDSEGVDTSDFLSEADEIPLFTIRSFFPPDPTLKKAISVGITAKLATLDWTFLPAKSTCAVCRVWKGGHDTPDFDFAHFPREIKEIKDFPFEGEKEGCE</sequence>
<name>A0ABN7NTF2_TIMPD</name>
<comment type="caution">
    <text evidence="1">The sequence shown here is derived from an EMBL/GenBank/DDBJ whole genome shotgun (WGS) entry which is preliminary data.</text>
</comment>